<evidence type="ECO:0000256" key="2">
    <source>
        <dbReference type="ARBA" id="ARBA00022679"/>
    </source>
</evidence>
<keyword evidence="1 5" id="KW-0489">Methyltransferase</keyword>
<accession>A0A504YNM1</accession>
<dbReference type="InterPro" id="IPR002052">
    <property type="entry name" value="DNA_methylase_N6_adenine_CS"/>
</dbReference>
<proteinExistence type="predicted"/>
<organism evidence="5 6">
    <name type="scientific">Fasciola gigantica</name>
    <name type="common">Giant liver fluke</name>
    <dbReference type="NCBI Taxonomy" id="46835"/>
    <lineage>
        <taxon>Eukaryota</taxon>
        <taxon>Metazoa</taxon>
        <taxon>Spiralia</taxon>
        <taxon>Lophotrochozoa</taxon>
        <taxon>Platyhelminthes</taxon>
        <taxon>Trematoda</taxon>
        <taxon>Digenea</taxon>
        <taxon>Plagiorchiida</taxon>
        <taxon>Echinostomata</taxon>
        <taxon>Echinostomatoidea</taxon>
        <taxon>Fasciolidae</taxon>
        <taxon>Fasciola</taxon>
    </lineage>
</organism>
<evidence type="ECO:0000313" key="6">
    <source>
        <dbReference type="Proteomes" id="UP000316759"/>
    </source>
</evidence>
<reference evidence="5 6" key="1">
    <citation type="submission" date="2019-04" db="EMBL/GenBank/DDBJ databases">
        <title>Annotation for the trematode Fasciola gigantica.</title>
        <authorList>
            <person name="Choi Y.-J."/>
        </authorList>
    </citation>
    <scope>NUCLEOTIDE SEQUENCE [LARGE SCALE GENOMIC DNA]</scope>
    <source>
        <strain evidence="5">Uganda_cow_1</strain>
    </source>
</reference>
<dbReference type="InterPro" id="IPR059073">
    <property type="entry name" value="TRMT11_N"/>
</dbReference>
<dbReference type="PANTHER" id="PTHR13370">
    <property type="entry name" value="RNA METHYLASE-RELATED"/>
    <property type="match status" value="1"/>
</dbReference>
<dbReference type="GO" id="GO:0008168">
    <property type="term" value="F:methyltransferase activity"/>
    <property type="evidence" value="ECO:0007669"/>
    <property type="project" value="UniProtKB-KW"/>
</dbReference>
<sequence>MKYVLAFVASEFVNFRQAEFSALVQLQGLKFDEVITDSSPDYWLRPYLMVNLDSDAQAEALIERSVLIKSIYHCWCDAPSFPQLLSEIATIPTQVTDQYLSRSCTYKVVISSANKKISHETKLGMIEDVLNSHPKLDATVCLSNPQASSTICASLTSLSNHHLHILLDYAPKNWPKLPPDASKDHLRHLYYGRWVATSKRCELINSYRLSDRNYLGNTSMDVRLSGIMANVGLCRPGTLVWDPFLGTGSIVLVASIWGAYGAGSDIDYALLHGMGMSPKAGQGKRLDDECLRNSYAQYGLEKRFMDVVVADVTTLHRLLRSPGVDCVVPIHEASCRDPVGLFDAILTDPPYGFRERSCRVAEKAIEREPSLVTPDRLVEITGQSTPNPVGQGEDISENQSILIPVPHDLPHFPHKEAYPLSETYRDLINLADRFLRPGGRLVFWIPVKREMNFGLNRLPTHPRLRLLCACEQILSGRNSRYMVAMEKLKPTESDECETRDARVISPADPVVP</sequence>
<gene>
    <name evidence="5" type="ORF">FGIG_09962</name>
</gene>
<dbReference type="Proteomes" id="UP000316759">
    <property type="component" value="Unassembled WGS sequence"/>
</dbReference>
<dbReference type="PANTHER" id="PTHR13370:SF3">
    <property type="entry name" value="TRNA (GUANINE(10)-N2)-METHYLTRANSFERASE HOMOLOG"/>
    <property type="match status" value="1"/>
</dbReference>
<dbReference type="SUPFAM" id="SSF53335">
    <property type="entry name" value="S-adenosyl-L-methionine-dependent methyltransferases"/>
    <property type="match status" value="1"/>
</dbReference>
<dbReference type="OrthoDB" id="296065at2759"/>
<dbReference type="GO" id="GO:0003676">
    <property type="term" value="F:nucleic acid binding"/>
    <property type="evidence" value="ECO:0007669"/>
    <property type="project" value="InterPro"/>
</dbReference>
<keyword evidence="6" id="KW-1185">Reference proteome</keyword>
<dbReference type="PRINTS" id="PR00507">
    <property type="entry name" value="N12N6MTFRASE"/>
</dbReference>
<evidence type="ECO:0000259" key="4">
    <source>
        <dbReference type="Pfam" id="PF25904"/>
    </source>
</evidence>
<dbReference type="PROSITE" id="PS00092">
    <property type="entry name" value="N6_MTASE"/>
    <property type="match status" value="1"/>
</dbReference>
<feature type="region of interest" description="Disordered" evidence="3">
    <location>
        <begin position="492"/>
        <end position="512"/>
    </location>
</feature>
<dbReference type="GO" id="GO:0005737">
    <property type="term" value="C:cytoplasm"/>
    <property type="evidence" value="ECO:0007669"/>
    <property type="project" value="TreeGrafter"/>
</dbReference>
<comment type="caution">
    <text evidence="5">The sequence shown here is derived from an EMBL/GenBank/DDBJ whole genome shotgun (WGS) entry which is preliminary data.</text>
</comment>
<dbReference type="EMBL" id="SUNJ01005470">
    <property type="protein sequence ID" value="TPP63612.1"/>
    <property type="molecule type" value="Genomic_DNA"/>
</dbReference>
<protein>
    <submittedName>
        <fullName evidence="5">tRNA guanosine-2'-O-methyltransferase TRM11</fullName>
    </submittedName>
</protein>
<dbReference type="PIRSF" id="PIRSF017259">
    <property type="entry name" value="tRNA_mtfrase_TRM11"/>
    <property type="match status" value="1"/>
</dbReference>
<name>A0A504YNM1_FASGI</name>
<dbReference type="Pfam" id="PF25904">
    <property type="entry name" value="Tmrp11_N"/>
    <property type="match status" value="1"/>
</dbReference>
<dbReference type="STRING" id="46835.A0A504YNM1"/>
<dbReference type="GO" id="GO:0032259">
    <property type="term" value="P:methylation"/>
    <property type="evidence" value="ECO:0007669"/>
    <property type="project" value="UniProtKB-KW"/>
</dbReference>
<dbReference type="AlphaFoldDB" id="A0A504YNM1"/>
<dbReference type="Gene3D" id="3.40.50.150">
    <property type="entry name" value="Vaccinia Virus protein VP39"/>
    <property type="match status" value="1"/>
</dbReference>
<evidence type="ECO:0000313" key="5">
    <source>
        <dbReference type="EMBL" id="TPP63612.1"/>
    </source>
</evidence>
<dbReference type="InterPro" id="IPR029063">
    <property type="entry name" value="SAM-dependent_MTases_sf"/>
</dbReference>
<evidence type="ECO:0000256" key="3">
    <source>
        <dbReference type="SAM" id="MobiDB-lite"/>
    </source>
</evidence>
<feature type="compositionally biased region" description="Basic and acidic residues" evidence="3">
    <location>
        <begin position="492"/>
        <end position="502"/>
    </location>
</feature>
<keyword evidence="2 5" id="KW-0808">Transferase</keyword>
<feature type="domain" description="tRNA (guanine(10)-N(2))-methyltransferase TRMT11 N-terminal" evidence="4">
    <location>
        <begin position="1"/>
        <end position="152"/>
    </location>
</feature>
<evidence type="ECO:0000256" key="1">
    <source>
        <dbReference type="ARBA" id="ARBA00022603"/>
    </source>
</evidence>